<evidence type="ECO:0000259" key="1">
    <source>
        <dbReference type="Pfam" id="PF22746"/>
    </source>
</evidence>
<feature type="domain" description="YvlB/LiaX N-terminal" evidence="1">
    <location>
        <begin position="2"/>
        <end position="31"/>
    </location>
</feature>
<dbReference type="Pfam" id="PF22746">
    <property type="entry name" value="SHOCT-like_DUF2089-C"/>
    <property type="match status" value="1"/>
</dbReference>
<accession>A0A430V414</accession>
<dbReference type="AlphaFoldDB" id="A0A430V414"/>
<protein>
    <recommendedName>
        <fullName evidence="1">YvlB/LiaX N-terminal domain-containing protein</fullName>
    </recommendedName>
</protein>
<gene>
    <name evidence="2" type="ORF">CSW27_00875</name>
</gene>
<dbReference type="InterPro" id="IPR053959">
    <property type="entry name" value="YvlB/LiaX_N"/>
</dbReference>
<organism evidence="2 3">
    <name type="scientific">Thermus scotoductus</name>
    <dbReference type="NCBI Taxonomy" id="37636"/>
    <lineage>
        <taxon>Bacteria</taxon>
        <taxon>Thermotogati</taxon>
        <taxon>Deinococcota</taxon>
        <taxon>Deinococci</taxon>
        <taxon>Thermales</taxon>
        <taxon>Thermaceae</taxon>
        <taxon>Thermus</taxon>
    </lineage>
</organism>
<dbReference type="Proteomes" id="UP000287155">
    <property type="component" value="Unassembled WGS sequence"/>
</dbReference>
<dbReference type="RefSeq" id="WP_126204348.1">
    <property type="nucleotide sequence ID" value="NZ_PEMJ01000018.1"/>
</dbReference>
<name>A0A430V414_THESC</name>
<reference evidence="2 3" key="1">
    <citation type="journal article" date="2019" name="Extremophiles">
        <title>Biogeography of thermophiles and predominance of Thermus scotoductus in domestic water heaters.</title>
        <authorList>
            <person name="Wilpiszeski R.L."/>
            <person name="Zhang Z."/>
            <person name="House C.H."/>
        </authorList>
    </citation>
    <scope>NUCLEOTIDE SEQUENCE [LARGE SCALE GENOMIC DNA]</scope>
    <source>
        <strain evidence="2 3">14_S14</strain>
    </source>
</reference>
<sequence length="221" mass="23671">MEDKRRILEMVREGVLSPEEALELLAVLEDREVREGSVRGEAWPPGPGVRLVAGGADVEVVGKKGLTLPEAEGGEFRQEGEGHLFRLGVGEEGRLWVPEGSLVRLEAKGSNLELSRVALSGQAHGCNLEGEELSGLDLRLVAGNLEAGLLLKEGSHQLDLKAANAELRFLPGSDLLLEVEARLSSLEVEGAWTRAPGGYRLGEGRAVLRVRVFASNLEVGA</sequence>
<evidence type="ECO:0000313" key="3">
    <source>
        <dbReference type="Proteomes" id="UP000287155"/>
    </source>
</evidence>
<evidence type="ECO:0000313" key="2">
    <source>
        <dbReference type="EMBL" id="RTI17805.1"/>
    </source>
</evidence>
<dbReference type="EMBL" id="PEMJ01000018">
    <property type="protein sequence ID" value="RTI17805.1"/>
    <property type="molecule type" value="Genomic_DNA"/>
</dbReference>
<comment type="caution">
    <text evidence="2">The sequence shown here is derived from an EMBL/GenBank/DDBJ whole genome shotgun (WGS) entry which is preliminary data.</text>
</comment>
<proteinExistence type="predicted"/>